<keyword evidence="3" id="KW-0732">Signal</keyword>
<dbReference type="Pfam" id="PF07980">
    <property type="entry name" value="SusD_RagB"/>
    <property type="match status" value="1"/>
</dbReference>
<dbReference type="Proteomes" id="UP000283523">
    <property type="component" value="Unassembled WGS sequence"/>
</dbReference>
<sequence length="473" mass="51792">MKKIIISAALLSGLMLTGCDKELTLVPYNSITSDQAFATPTDFQNAVNGMYSGFLGTSYYGGDFIIVPDLLADNLILCQRGRLTNRNFSEYLYSGEATSGLFFNAYTAVRRANAVLENLDKLTNEAQRNNFRGEALAARALAHFDLARVYAKGYVQASAGDLGVPYITSTDPTQKPAREPVRQTFDKVVADLVEAEGLINVTNGVGRLNKTAVNGLLSRVYLYRGEWQKAVDAATKALTASSDVGSLTAFPAIFRDATEQGVLFKLRIIDKDNLAVGVNYSQASATGVRSEYVCDYDLYTKYARNDVRLAAGITTSSFSGTPYNHIAKYLGRATGNANVVDVKVLRTAEVLLNRAEAQYRLGRDADALADLNRLRVNRYTGFDASRATETGDALGTAIDLERRLELAFEGHRFFDLKRRNQPVARVTRFGDRADGTGTTYVRPGLAVNDPKFQLPIPQAEINANPQMIQNPGY</sequence>
<dbReference type="InterPro" id="IPR012944">
    <property type="entry name" value="SusD_RagB_dom"/>
</dbReference>
<feature type="domain" description="SusD-like N-terminal" evidence="7">
    <location>
        <begin position="101"/>
        <end position="222"/>
    </location>
</feature>
<comment type="caution">
    <text evidence="8">The sequence shown here is derived from an EMBL/GenBank/DDBJ whole genome shotgun (WGS) entry which is preliminary data.</text>
</comment>
<keyword evidence="4" id="KW-0472">Membrane</keyword>
<accession>A0A418M0S1</accession>
<evidence type="ECO:0000259" key="7">
    <source>
        <dbReference type="Pfam" id="PF14322"/>
    </source>
</evidence>
<keyword evidence="5" id="KW-0998">Cell outer membrane</keyword>
<evidence type="ECO:0000256" key="2">
    <source>
        <dbReference type="ARBA" id="ARBA00006275"/>
    </source>
</evidence>
<dbReference type="Gene3D" id="1.25.40.390">
    <property type="match status" value="1"/>
</dbReference>
<proteinExistence type="inferred from homology"/>
<dbReference type="AlphaFoldDB" id="A0A418M0S1"/>
<comment type="similarity">
    <text evidence="2">Belongs to the SusD family.</text>
</comment>
<dbReference type="PROSITE" id="PS51257">
    <property type="entry name" value="PROKAR_LIPOPROTEIN"/>
    <property type="match status" value="1"/>
</dbReference>
<dbReference type="EMBL" id="QXED01000008">
    <property type="protein sequence ID" value="RIV19289.1"/>
    <property type="molecule type" value="Genomic_DNA"/>
</dbReference>
<feature type="domain" description="RagB/SusD" evidence="6">
    <location>
        <begin position="300"/>
        <end position="473"/>
    </location>
</feature>
<dbReference type="SUPFAM" id="SSF48452">
    <property type="entry name" value="TPR-like"/>
    <property type="match status" value="1"/>
</dbReference>
<organism evidence="8 9">
    <name type="scientific">Fibrisoma montanum</name>
    <dbReference type="NCBI Taxonomy" id="2305895"/>
    <lineage>
        <taxon>Bacteria</taxon>
        <taxon>Pseudomonadati</taxon>
        <taxon>Bacteroidota</taxon>
        <taxon>Cytophagia</taxon>
        <taxon>Cytophagales</taxon>
        <taxon>Spirosomataceae</taxon>
        <taxon>Fibrisoma</taxon>
    </lineage>
</organism>
<protein>
    <submittedName>
        <fullName evidence="8">RagB/SusD family nutrient uptake outer membrane protein</fullName>
    </submittedName>
</protein>
<evidence type="ECO:0000256" key="4">
    <source>
        <dbReference type="ARBA" id="ARBA00023136"/>
    </source>
</evidence>
<evidence type="ECO:0000256" key="1">
    <source>
        <dbReference type="ARBA" id="ARBA00004442"/>
    </source>
</evidence>
<evidence type="ECO:0000313" key="8">
    <source>
        <dbReference type="EMBL" id="RIV19289.1"/>
    </source>
</evidence>
<dbReference type="RefSeq" id="WP_119670394.1">
    <property type="nucleotide sequence ID" value="NZ_QXED01000008.1"/>
</dbReference>
<dbReference type="OrthoDB" id="621570at2"/>
<evidence type="ECO:0000313" key="9">
    <source>
        <dbReference type="Proteomes" id="UP000283523"/>
    </source>
</evidence>
<dbReference type="InterPro" id="IPR033985">
    <property type="entry name" value="SusD-like_N"/>
</dbReference>
<dbReference type="InterPro" id="IPR011990">
    <property type="entry name" value="TPR-like_helical_dom_sf"/>
</dbReference>
<keyword evidence="9" id="KW-1185">Reference proteome</keyword>
<gene>
    <name evidence="8" type="ORF">DYU11_24595</name>
</gene>
<evidence type="ECO:0000256" key="3">
    <source>
        <dbReference type="ARBA" id="ARBA00022729"/>
    </source>
</evidence>
<evidence type="ECO:0000259" key="6">
    <source>
        <dbReference type="Pfam" id="PF07980"/>
    </source>
</evidence>
<evidence type="ECO:0000256" key="5">
    <source>
        <dbReference type="ARBA" id="ARBA00023237"/>
    </source>
</evidence>
<dbReference type="Pfam" id="PF14322">
    <property type="entry name" value="SusD-like_3"/>
    <property type="match status" value="1"/>
</dbReference>
<comment type="subcellular location">
    <subcellularLocation>
        <location evidence="1">Cell outer membrane</location>
    </subcellularLocation>
</comment>
<name>A0A418M0S1_9BACT</name>
<dbReference type="GO" id="GO:0009279">
    <property type="term" value="C:cell outer membrane"/>
    <property type="evidence" value="ECO:0007669"/>
    <property type="project" value="UniProtKB-SubCell"/>
</dbReference>
<dbReference type="Gene3D" id="1.25.40.900">
    <property type="match status" value="1"/>
</dbReference>
<dbReference type="CDD" id="cd08977">
    <property type="entry name" value="SusD"/>
    <property type="match status" value="1"/>
</dbReference>
<reference evidence="8 9" key="1">
    <citation type="submission" date="2018-08" db="EMBL/GenBank/DDBJ databases">
        <title>Fibrisoma montanum sp. nov., isolated from Danxia mountain soil.</title>
        <authorList>
            <person name="Huang Y."/>
        </authorList>
    </citation>
    <scope>NUCLEOTIDE SEQUENCE [LARGE SCALE GENOMIC DNA]</scope>
    <source>
        <strain evidence="8 9">HYT19</strain>
    </source>
</reference>
<dbReference type="Gene3D" id="2.20.20.130">
    <property type="match status" value="1"/>
</dbReference>